<dbReference type="eggNOG" id="ENOG5033KX8">
    <property type="taxonomic scope" value="Bacteria"/>
</dbReference>
<protein>
    <submittedName>
        <fullName evidence="2">Uncharacterized protein</fullName>
    </submittedName>
</protein>
<evidence type="ECO:0000256" key="1">
    <source>
        <dbReference type="SAM" id="Phobius"/>
    </source>
</evidence>
<dbReference type="EMBL" id="AWSQ01000002">
    <property type="protein sequence ID" value="KFX70098.1"/>
    <property type="molecule type" value="Genomic_DNA"/>
</dbReference>
<accession>A0A0A1YM95</accession>
<keyword evidence="3" id="KW-1185">Reference proteome</keyword>
<evidence type="ECO:0000313" key="3">
    <source>
        <dbReference type="Proteomes" id="UP000030063"/>
    </source>
</evidence>
<dbReference type="Proteomes" id="UP000030063">
    <property type="component" value="Unassembled WGS sequence"/>
</dbReference>
<evidence type="ECO:0000313" key="2">
    <source>
        <dbReference type="EMBL" id="KFX70098.1"/>
    </source>
</evidence>
<proteinExistence type="predicted"/>
<keyword evidence="1" id="KW-0812">Transmembrane</keyword>
<comment type="caution">
    <text evidence="2">The sequence shown here is derived from an EMBL/GenBank/DDBJ whole genome shotgun (WGS) entry which is preliminary data.</text>
</comment>
<gene>
    <name evidence="2" type="ORF">TMS3_0111405</name>
</gene>
<dbReference type="AlphaFoldDB" id="A0A0A1YM95"/>
<name>A0A0A1YM95_9PSED</name>
<feature type="transmembrane region" description="Helical" evidence="1">
    <location>
        <begin position="39"/>
        <end position="65"/>
    </location>
</feature>
<reference evidence="2 3" key="1">
    <citation type="journal article" date="2014" name="Genome Announc.">
        <title>Draft Genome Sequence of Petroleum Oil-Degrading Marine Bacterium Pseudomonas taeanensis Strain MS-3, Isolated from a Crude Oil-Contaminated Seashore.</title>
        <authorList>
            <person name="Lee S.Y."/>
            <person name="Kim S.H."/>
            <person name="Lee D.G."/>
            <person name="Shin S."/>
            <person name="Yun S.H."/>
            <person name="Choi C.W."/>
            <person name="Chung Y.H."/>
            <person name="Choi J.S."/>
            <person name="Kahng H.Y."/>
            <person name="Kim S.I."/>
        </authorList>
    </citation>
    <scope>NUCLEOTIDE SEQUENCE [LARGE SCALE GENOMIC DNA]</scope>
    <source>
        <strain evidence="2 3">MS-3</strain>
    </source>
</reference>
<keyword evidence="1" id="KW-0472">Membrane</keyword>
<sequence length="88" mass="9694">MLTFLLMTASFLAFGYLTIDLVQLLSSNAAFIVRHGWVALMSGGLLQLGELTLIALLAMACYLLFRLCEQALLQRLSSSTRTIARRLG</sequence>
<organism evidence="2 3">
    <name type="scientific">Pseudomonas taeanensis MS-3</name>
    <dbReference type="NCBI Taxonomy" id="1395571"/>
    <lineage>
        <taxon>Bacteria</taxon>
        <taxon>Pseudomonadati</taxon>
        <taxon>Pseudomonadota</taxon>
        <taxon>Gammaproteobacteria</taxon>
        <taxon>Pseudomonadales</taxon>
        <taxon>Pseudomonadaceae</taxon>
        <taxon>Pseudomonas</taxon>
    </lineage>
</organism>
<keyword evidence="1" id="KW-1133">Transmembrane helix</keyword>